<dbReference type="Proteomes" id="UP001283361">
    <property type="component" value="Unassembled WGS sequence"/>
</dbReference>
<dbReference type="EMBL" id="JAWDGP010005687">
    <property type="protein sequence ID" value="KAK3753970.1"/>
    <property type="molecule type" value="Genomic_DNA"/>
</dbReference>
<feature type="compositionally biased region" description="Basic and acidic residues" evidence="2">
    <location>
        <begin position="91"/>
        <end position="114"/>
    </location>
</feature>
<feature type="compositionally biased region" description="Basic and acidic residues" evidence="2">
    <location>
        <begin position="216"/>
        <end position="244"/>
    </location>
</feature>
<feature type="region of interest" description="Disordered" evidence="2">
    <location>
        <begin position="1416"/>
        <end position="1539"/>
    </location>
</feature>
<feature type="compositionally biased region" description="Basic and acidic residues" evidence="2">
    <location>
        <begin position="61"/>
        <end position="84"/>
    </location>
</feature>
<keyword evidence="1" id="KW-0862">Zinc</keyword>
<accession>A0AAE0YR38</accession>
<dbReference type="PROSITE" id="PS50157">
    <property type="entry name" value="ZINC_FINGER_C2H2_2"/>
    <property type="match status" value="1"/>
</dbReference>
<proteinExistence type="predicted"/>
<feature type="compositionally biased region" description="Polar residues" evidence="2">
    <location>
        <begin position="760"/>
        <end position="770"/>
    </location>
</feature>
<feature type="region of interest" description="Disordered" evidence="2">
    <location>
        <begin position="1186"/>
        <end position="1206"/>
    </location>
</feature>
<feature type="compositionally biased region" description="Low complexity" evidence="2">
    <location>
        <begin position="867"/>
        <end position="879"/>
    </location>
</feature>
<feature type="domain" description="C2H2-type" evidence="3">
    <location>
        <begin position="655"/>
        <end position="677"/>
    </location>
</feature>
<feature type="region of interest" description="Disordered" evidence="2">
    <location>
        <begin position="536"/>
        <end position="558"/>
    </location>
</feature>
<evidence type="ECO:0000256" key="2">
    <source>
        <dbReference type="SAM" id="MobiDB-lite"/>
    </source>
</evidence>
<feature type="compositionally biased region" description="Basic and acidic residues" evidence="2">
    <location>
        <begin position="121"/>
        <end position="143"/>
    </location>
</feature>
<feature type="compositionally biased region" description="Basic and acidic residues" evidence="2">
    <location>
        <begin position="1444"/>
        <end position="1465"/>
    </location>
</feature>
<protein>
    <recommendedName>
        <fullName evidence="3">C2H2-type domain-containing protein</fullName>
    </recommendedName>
</protein>
<reference evidence="4" key="1">
    <citation type="journal article" date="2023" name="G3 (Bethesda)">
        <title>A reference genome for the long-term kleptoplast-retaining sea slug Elysia crispata morphotype clarki.</title>
        <authorList>
            <person name="Eastman K.E."/>
            <person name="Pendleton A.L."/>
            <person name="Shaikh M.A."/>
            <person name="Suttiyut T."/>
            <person name="Ogas R."/>
            <person name="Tomko P."/>
            <person name="Gavelis G."/>
            <person name="Widhalm J.R."/>
            <person name="Wisecaver J.H."/>
        </authorList>
    </citation>
    <scope>NUCLEOTIDE SEQUENCE</scope>
    <source>
        <strain evidence="4">ECLA1</strain>
    </source>
</reference>
<feature type="compositionally biased region" description="Basic and acidic residues" evidence="2">
    <location>
        <begin position="197"/>
        <end position="208"/>
    </location>
</feature>
<feature type="compositionally biased region" description="Polar residues" evidence="2">
    <location>
        <begin position="1476"/>
        <end position="1486"/>
    </location>
</feature>
<keyword evidence="1" id="KW-0863">Zinc-finger</keyword>
<dbReference type="InterPro" id="IPR013087">
    <property type="entry name" value="Znf_C2H2_type"/>
</dbReference>
<evidence type="ECO:0000256" key="1">
    <source>
        <dbReference type="PROSITE-ProRule" id="PRU00042"/>
    </source>
</evidence>
<feature type="compositionally biased region" description="Basic and acidic residues" evidence="2">
    <location>
        <begin position="325"/>
        <end position="336"/>
    </location>
</feature>
<keyword evidence="1" id="KW-0479">Metal-binding</keyword>
<keyword evidence="5" id="KW-1185">Reference proteome</keyword>
<evidence type="ECO:0000259" key="3">
    <source>
        <dbReference type="PROSITE" id="PS50157"/>
    </source>
</evidence>
<feature type="region of interest" description="Disordered" evidence="2">
    <location>
        <begin position="1304"/>
        <end position="1338"/>
    </location>
</feature>
<organism evidence="4 5">
    <name type="scientific">Elysia crispata</name>
    <name type="common">lettuce slug</name>
    <dbReference type="NCBI Taxonomy" id="231223"/>
    <lineage>
        <taxon>Eukaryota</taxon>
        <taxon>Metazoa</taxon>
        <taxon>Spiralia</taxon>
        <taxon>Lophotrochozoa</taxon>
        <taxon>Mollusca</taxon>
        <taxon>Gastropoda</taxon>
        <taxon>Heterobranchia</taxon>
        <taxon>Euthyneura</taxon>
        <taxon>Panpulmonata</taxon>
        <taxon>Sacoglossa</taxon>
        <taxon>Placobranchoidea</taxon>
        <taxon>Plakobranchidae</taxon>
        <taxon>Elysia</taxon>
    </lineage>
</organism>
<gene>
    <name evidence="4" type="ORF">RRG08_006350</name>
</gene>
<dbReference type="GO" id="GO:0008270">
    <property type="term" value="F:zinc ion binding"/>
    <property type="evidence" value="ECO:0007669"/>
    <property type="project" value="UniProtKB-KW"/>
</dbReference>
<feature type="compositionally biased region" description="Basic and acidic residues" evidence="2">
    <location>
        <begin position="771"/>
        <end position="781"/>
    </location>
</feature>
<evidence type="ECO:0000313" key="4">
    <source>
        <dbReference type="EMBL" id="KAK3753970.1"/>
    </source>
</evidence>
<name>A0AAE0YR38_9GAST</name>
<comment type="caution">
    <text evidence="4">The sequence shown here is derived from an EMBL/GenBank/DDBJ whole genome shotgun (WGS) entry which is preliminary data.</text>
</comment>
<feature type="compositionally biased region" description="Basic and acidic residues" evidence="2">
    <location>
        <begin position="376"/>
        <end position="407"/>
    </location>
</feature>
<dbReference type="PROSITE" id="PS00028">
    <property type="entry name" value="ZINC_FINGER_C2H2_1"/>
    <property type="match status" value="1"/>
</dbReference>
<feature type="region of interest" description="Disordered" evidence="2">
    <location>
        <begin position="1"/>
        <end position="472"/>
    </location>
</feature>
<feature type="compositionally biased region" description="Basic and acidic residues" evidence="2">
    <location>
        <begin position="29"/>
        <end position="54"/>
    </location>
</feature>
<feature type="compositionally biased region" description="Low complexity" evidence="2">
    <location>
        <begin position="1514"/>
        <end position="1527"/>
    </location>
</feature>
<feature type="compositionally biased region" description="Polar residues" evidence="2">
    <location>
        <begin position="1310"/>
        <end position="1338"/>
    </location>
</feature>
<feature type="region of interest" description="Disordered" evidence="2">
    <location>
        <begin position="839"/>
        <end position="879"/>
    </location>
</feature>
<feature type="compositionally biased region" description="Polar residues" evidence="2">
    <location>
        <begin position="1503"/>
        <end position="1513"/>
    </location>
</feature>
<feature type="compositionally biased region" description="Polar residues" evidence="2">
    <location>
        <begin position="1099"/>
        <end position="1108"/>
    </location>
</feature>
<sequence length="1571" mass="169490">MEDVVGSYGPPVTDRQSESPNRGQGDRAILCDKDRDRGHEDGAILGDENRERGQGDGAILCDKDRDRGHEDGAILGDENRERGQGDGAVLCDKDRDRGHEDGAILGDENRERGQGDGAVLCDKDRDRGREDGAILCDGSKEKGSGSLDFLYSQDGLSERGEEGEATSQEDNGKDKAIVNGEDMADETNVRGEIISEEAVKENDLKEENVSEEDVENDRPASVREGNAEREETVNDIHKNKREETIEQGTRGAPTLNNSLFESLESKPDSAEARLTCESGGKNLIDAKTSDQQGSAEHDKTSVSNDDEKESFDTMKYNSVSASVELNEKTVTVEKSESSPVEGDENEPEASPLRSTDSREESSGVGGGVDAIATPPEQERDTDRGCVELNGEVERNEANPEYEIDHGTKTLSNEVHVSPSNENDEVEFESASVEGSGDSPDPRSIEDSVTNDLNEDSELKSAEEIEASSVHKRITEDATGVEFERMSTVLTKPDGLPETCQGYEALAIVKDILNSVLERLESSEKVESTDAVKCLDKGNRQSAGTDSGETKSDFQQDASIDGGKKTITSKLVSLHKDVDVIHVLSDEEEQTAKPDPVIITNEDEDILKCSVTFSDVQSNFKRHLDEEGTGPAPKVFRPDSNTAKQQNKKVCYGDGTYCVECGKTFSLQAYFSDHISSHFLGALSALGQCALCGLVFTNSLVMTVHLVSAQERMEAAMKLMSQNGSLRKKKRDLGSLSSTADEDSKRIPSSGGSNTSLSSGVETTEQSQSLSPEKRISPDRELPTGSKRRRKAPEKFVSDPSPTIVRRRNRGSSGSGDNADPEVEAYLQGLMKQGLTVDPAALGVPQSSSPSSSKNNKTGARSGHAPKNKAYANNSNAPKNNAYTNNNGKVHYMSSKTALGALGLSAGGFLTWSGQRGRGGNKVNPIRSPLIPSKPSVISTLPYNHNVCFMPGSGPGNRFRFPHFPNMGVASKQAVSTLPAQKRPAIKPPVAGHQGVVSKVVTGAPTVHPNKYVHNYIPNASSLPFRPQPELSRKAHFVLRTTLAASPLIKDPRIEKLRRRRISRRETRGCKRVRNVRVRMRRLAMPPPSEGKWPVWRLNPGSSQTSNSPHGGRHRGNTGLQRLHHHPEVSRLIQHPQQGGQGNRGKSLGLNVGSLCHTVPTVKLNKVSNNTSKVLKNPTTTLVRPQLPSFSSCPPAMPMNTAKSVNRTKEESRNVVEMMLQSLATPGVDFQSGEKNSVGILSPTNLSTGTGFSKGIEMSRPPTVQRIVAPTAKRAGPSATAPASRAVLVPSKPKPLSNDIIVIDDEEEDVSGNSSRGKQAGEVSSTTQKNQKLLSPRTKISQLSSAKNVVEVREITSAEPSVIVDMTSTQCSPAHRVRKQTDMSAVLSGSKDSCRVSEKKGGGALKEGQDFFSWKSCVAESPESEDEDEEKSAVPSDCPKTKPGTSDKKAADQRSACSKDGDEIIHYELGPGEGENSADSTSPSESISMDADNHKPDTSESEATETGSVKNTVMSSPSSSDSQLSRSVSHNEGVSIPAHLEDSSNIQDIFTEIEKTCREMQENSGDVPEFSV</sequence>
<feature type="region of interest" description="Disordered" evidence="2">
    <location>
        <begin position="720"/>
        <end position="820"/>
    </location>
</feature>
<feature type="region of interest" description="Disordered" evidence="2">
    <location>
        <begin position="1084"/>
        <end position="1119"/>
    </location>
</feature>
<feature type="compositionally biased region" description="Polar residues" evidence="2">
    <location>
        <begin position="408"/>
        <end position="420"/>
    </location>
</feature>
<feature type="compositionally biased region" description="Low complexity" evidence="2">
    <location>
        <begin position="748"/>
        <end position="759"/>
    </location>
</feature>
<evidence type="ECO:0000313" key="5">
    <source>
        <dbReference type="Proteomes" id="UP001283361"/>
    </source>
</evidence>